<evidence type="ECO:0000259" key="1">
    <source>
        <dbReference type="Pfam" id="PF01471"/>
    </source>
</evidence>
<dbReference type="EMBL" id="JYIV01000024">
    <property type="protein sequence ID" value="KJL22960.1"/>
    <property type="molecule type" value="Genomic_DNA"/>
</dbReference>
<dbReference type="InterPro" id="IPR036365">
    <property type="entry name" value="PGBD-like_sf"/>
</dbReference>
<dbReference type="Gene3D" id="1.10.101.10">
    <property type="entry name" value="PGBD-like superfamily/PGBD"/>
    <property type="match status" value="1"/>
</dbReference>
<evidence type="ECO:0000313" key="3">
    <source>
        <dbReference type="Proteomes" id="UP000033725"/>
    </source>
</evidence>
<gene>
    <name evidence="2" type="ORF">RN51_01706</name>
</gene>
<dbReference type="AlphaFoldDB" id="A0A0F0KS54"/>
<feature type="domain" description="Peptidoglycan binding-like" evidence="1">
    <location>
        <begin position="126"/>
        <end position="174"/>
    </location>
</feature>
<organism evidence="2 3">
    <name type="scientific">Microbacterium oxydans</name>
    <dbReference type="NCBI Taxonomy" id="82380"/>
    <lineage>
        <taxon>Bacteria</taxon>
        <taxon>Bacillati</taxon>
        <taxon>Actinomycetota</taxon>
        <taxon>Actinomycetes</taxon>
        <taxon>Micrococcales</taxon>
        <taxon>Microbacteriaceae</taxon>
        <taxon>Microbacterium</taxon>
    </lineage>
</organism>
<evidence type="ECO:0000313" key="2">
    <source>
        <dbReference type="EMBL" id="KJL22960.1"/>
    </source>
</evidence>
<dbReference type="PATRIC" id="fig|82380.10.peg.1715"/>
<dbReference type="Proteomes" id="UP000033725">
    <property type="component" value="Unassembled WGS sequence"/>
</dbReference>
<dbReference type="SUPFAM" id="SSF47090">
    <property type="entry name" value="PGBD-like"/>
    <property type="match status" value="1"/>
</dbReference>
<dbReference type="InterPro" id="IPR002477">
    <property type="entry name" value="Peptidoglycan-bd-like"/>
</dbReference>
<accession>A0A0F0KS54</accession>
<comment type="caution">
    <text evidence="2">The sequence shown here is derived from an EMBL/GenBank/DDBJ whole genome shotgun (WGS) entry which is preliminary data.</text>
</comment>
<name>A0A0F0KS54_9MICO</name>
<protein>
    <submittedName>
        <fullName evidence="2">Putative peptidoglycan binding domain protein</fullName>
    </submittedName>
</protein>
<sequence>MAIEGRVHRWPWLVVAGVTILALGAAGAWAALTVLRPTDDPLASTEHTYVEVTAGSVGTSIALNTVAAWSQVPVAANQATGIVTEVTVETGAEVAQGATLYTVGLRPVVAAQGEVPMFRDIGAEATGADVSQLQQMLASLGHYGGAIDGKAGKGTVTAITSWQGSLGVDKTGVVALGDVVFLPQLPSRVAFDPELIARGLTLSGGESAILGLAPAPAFWIPVTDAQAAMIPAGGSVEVTAPDGQVWPGVAGEQKRNADDGTVTIAVAGAEGAVLCGDFCGQVPISGQATLPSKIVTVEQVDGLVVPSAALVTTATNDTAVIDSDDNRVPVEVVASAKGMSVITGAPEGLRVRVPAMEEPG</sequence>
<dbReference type="Pfam" id="PF01471">
    <property type="entry name" value="PG_binding_1"/>
    <property type="match status" value="1"/>
</dbReference>
<proteinExistence type="predicted"/>
<dbReference type="InterPro" id="IPR036366">
    <property type="entry name" value="PGBDSf"/>
</dbReference>
<reference evidence="2 3" key="1">
    <citation type="submission" date="2015-02" db="EMBL/GenBank/DDBJ databases">
        <title>Draft genome sequences of ten Microbacterium spp. with emphasis on heavy metal contaminated environments.</title>
        <authorList>
            <person name="Corretto E."/>
        </authorList>
    </citation>
    <scope>NUCLEOTIDE SEQUENCE [LARGE SCALE GENOMIC DNA]</scope>
    <source>
        <strain evidence="2 3">BEL163</strain>
    </source>
</reference>